<proteinExistence type="predicted"/>
<comment type="caution">
    <text evidence="2">The sequence shown here is derived from an EMBL/GenBank/DDBJ whole genome shotgun (WGS) entry which is preliminary data.</text>
</comment>
<evidence type="ECO:0000313" key="2">
    <source>
        <dbReference type="EMBL" id="KAB7653306.1"/>
    </source>
</evidence>
<feature type="transmembrane region" description="Helical" evidence="1">
    <location>
        <begin position="110"/>
        <end position="128"/>
    </location>
</feature>
<dbReference type="InterPro" id="IPR009898">
    <property type="entry name" value="DUF1440"/>
</dbReference>
<evidence type="ECO:0000313" key="3">
    <source>
        <dbReference type="Proteomes" id="UP000430564"/>
    </source>
</evidence>
<keyword evidence="1" id="KW-0472">Membrane</keyword>
<evidence type="ECO:0000256" key="1">
    <source>
        <dbReference type="SAM" id="Phobius"/>
    </source>
</evidence>
<protein>
    <submittedName>
        <fullName evidence="2">DUF1440 domain-containing protein</fullName>
    </submittedName>
</protein>
<organism evidence="2 3">
    <name type="scientific">Sutterella seckii</name>
    <dbReference type="NCBI Taxonomy" id="1944635"/>
    <lineage>
        <taxon>Bacteria</taxon>
        <taxon>Pseudomonadati</taxon>
        <taxon>Pseudomonadota</taxon>
        <taxon>Betaproteobacteria</taxon>
        <taxon>Burkholderiales</taxon>
        <taxon>Sutterellaceae</taxon>
        <taxon>Sutterella</taxon>
    </lineage>
</organism>
<sequence>MQLKAPTSTRDKIILGLLLGLVAGIVVAFAKFGWEVPFPPRTPLRDATNPPQELLQQLGFSFEFTHTTYEYSGNPRPIVSFVVHFGFSIFFAMLYCCIAEYWAGIKKFQGALYGIILYFAFHVVIMPLMGTVPAPWDQPFAEHFSEFFGHAFCFWLMEVVRRDMRSRWTGLSDPEYGSVPVTR</sequence>
<dbReference type="AlphaFoldDB" id="A0A6I1EMG9"/>
<reference evidence="2 3" key="1">
    <citation type="submission" date="2019-10" db="EMBL/GenBank/DDBJ databases">
        <title>Genome diversity of Sutterella seckii.</title>
        <authorList>
            <person name="Chaplin A.V."/>
            <person name="Sokolova S.R."/>
            <person name="Mosin K.A."/>
            <person name="Ivanova E.L."/>
            <person name="Kochetkova T.O."/>
            <person name="Goltsov A.Y."/>
            <person name="Trofimov D.Y."/>
            <person name="Efimov B.A."/>
        </authorList>
    </citation>
    <scope>NUCLEOTIDE SEQUENCE [LARGE SCALE GENOMIC DNA]</scope>
    <source>
        <strain evidence="2 3">ASD393</strain>
    </source>
</reference>
<dbReference type="Proteomes" id="UP000430564">
    <property type="component" value="Unassembled WGS sequence"/>
</dbReference>
<keyword evidence="1" id="KW-0812">Transmembrane</keyword>
<name>A0A6I1EMG9_9BURK</name>
<dbReference type="Pfam" id="PF07274">
    <property type="entry name" value="DUF1440"/>
    <property type="match status" value="1"/>
</dbReference>
<accession>A0A6I1EMG9</accession>
<dbReference type="EMBL" id="WEHX01000127">
    <property type="protein sequence ID" value="KAB7653306.1"/>
    <property type="molecule type" value="Genomic_DNA"/>
</dbReference>
<feature type="transmembrane region" description="Helical" evidence="1">
    <location>
        <begin position="12"/>
        <end position="34"/>
    </location>
</feature>
<feature type="transmembrane region" description="Helical" evidence="1">
    <location>
        <begin position="78"/>
        <end position="98"/>
    </location>
</feature>
<dbReference type="RefSeq" id="WP_152159137.1">
    <property type="nucleotide sequence ID" value="NZ_WEHX01000127.1"/>
</dbReference>
<dbReference type="OrthoDB" id="1629003at2"/>
<gene>
    <name evidence="2" type="ORF">GBM95_10980</name>
</gene>
<keyword evidence="1" id="KW-1133">Transmembrane helix</keyword>